<dbReference type="FunFam" id="3.30.50.10:FF:000007">
    <property type="entry name" value="Nitrogen regulatory AreA, N-terminal"/>
    <property type="match status" value="1"/>
</dbReference>
<organism evidence="9 10">
    <name type="scientific">Syncephalastrum racemosum</name>
    <name type="common">Filamentous fungus</name>
    <dbReference type="NCBI Taxonomy" id="13706"/>
    <lineage>
        <taxon>Eukaryota</taxon>
        <taxon>Fungi</taxon>
        <taxon>Fungi incertae sedis</taxon>
        <taxon>Mucoromycota</taxon>
        <taxon>Mucoromycotina</taxon>
        <taxon>Mucoromycetes</taxon>
        <taxon>Mucorales</taxon>
        <taxon>Syncephalastraceae</taxon>
        <taxon>Syncephalastrum</taxon>
    </lineage>
</organism>
<evidence type="ECO:0000256" key="3">
    <source>
        <dbReference type="ARBA" id="ARBA00022771"/>
    </source>
</evidence>
<dbReference type="SMART" id="SM00401">
    <property type="entry name" value="ZnF_GATA"/>
    <property type="match status" value="1"/>
</dbReference>
<dbReference type="PANTHER" id="PTHR10071">
    <property type="entry name" value="TRANSCRIPTION FACTOR GATA FAMILY MEMBER"/>
    <property type="match status" value="1"/>
</dbReference>
<dbReference type="InParanoid" id="A0A1X2HEC5"/>
<dbReference type="GO" id="GO:0000122">
    <property type="term" value="P:negative regulation of transcription by RNA polymerase II"/>
    <property type="evidence" value="ECO:0007669"/>
    <property type="project" value="TreeGrafter"/>
</dbReference>
<keyword evidence="2" id="KW-0479">Metal-binding</keyword>
<dbReference type="AlphaFoldDB" id="A0A1X2HEC5"/>
<dbReference type="PROSITE" id="PS50114">
    <property type="entry name" value="GATA_ZN_FINGER_2"/>
    <property type="match status" value="1"/>
</dbReference>
<evidence type="ECO:0000256" key="1">
    <source>
        <dbReference type="ARBA" id="ARBA00004123"/>
    </source>
</evidence>
<dbReference type="GO" id="GO:0005634">
    <property type="term" value="C:nucleus"/>
    <property type="evidence" value="ECO:0007669"/>
    <property type="project" value="UniProtKB-SubCell"/>
</dbReference>
<dbReference type="SUPFAM" id="SSF57716">
    <property type="entry name" value="Glucocorticoid receptor-like (DNA-binding domain)"/>
    <property type="match status" value="1"/>
</dbReference>
<evidence type="ECO:0000256" key="5">
    <source>
        <dbReference type="ARBA" id="ARBA00023242"/>
    </source>
</evidence>
<keyword evidence="3 6" id="KW-0863">Zinc-finger</keyword>
<dbReference type="STRING" id="13706.A0A1X2HEC5"/>
<comment type="caution">
    <text evidence="9">The sequence shown here is derived from an EMBL/GenBank/DDBJ whole genome shotgun (WGS) entry which is preliminary data.</text>
</comment>
<evidence type="ECO:0000313" key="10">
    <source>
        <dbReference type="Proteomes" id="UP000242180"/>
    </source>
</evidence>
<feature type="compositionally biased region" description="Acidic residues" evidence="7">
    <location>
        <begin position="1"/>
        <end position="37"/>
    </location>
</feature>
<evidence type="ECO:0000256" key="6">
    <source>
        <dbReference type="PROSITE-ProRule" id="PRU00094"/>
    </source>
</evidence>
<evidence type="ECO:0000313" key="9">
    <source>
        <dbReference type="EMBL" id="ORY97315.1"/>
    </source>
</evidence>
<dbReference type="Gene3D" id="3.30.50.10">
    <property type="entry name" value="Erythroid Transcription Factor GATA-1, subunit A"/>
    <property type="match status" value="1"/>
</dbReference>
<dbReference type="InterPro" id="IPR039355">
    <property type="entry name" value="Transcription_factor_GATA"/>
</dbReference>
<evidence type="ECO:0000256" key="2">
    <source>
        <dbReference type="ARBA" id="ARBA00022723"/>
    </source>
</evidence>
<dbReference type="PROSITE" id="PS00344">
    <property type="entry name" value="GATA_ZN_FINGER_1"/>
    <property type="match status" value="1"/>
</dbReference>
<dbReference type="OrthoDB" id="515401at2759"/>
<sequence>MSASEPGEEDEEDEIEKDPEWQADDDKDTEWNGDEDDVFIHQPAVKKRRPTASKLDHPVCQNCQTTQTPLWRRNAQGETLCNACGLFLKLHGTVRPLSLKTDVIKRRNRGPAVMDLPVRKKRKPRTQKKNSSTKA</sequence>
<dbReference type="PRINTS" id="PR00619">
    <property type="entry name" value="GATAZNFINGER"/>
</dbReference>
<protein>
    <recommendedName>
        <fullName evidence="8">GATA-type domain-containing protein</fullName>
    </recommendedName>
</protein>
<dbReference type="GO" id="GO:0000981">
    <property type="term" value="F:DNA-binding transcription factor activity, RNA polymerase II-specific"/>
    <property type="evidence" value="ECO:0007669"/>
    <property type="project" value="TreeGrafter"/>
</dbReference>
<dbReference type="InterPro" id="IPR013088">
    <property type="entry name" value="Znf_NHR/GATA"/>
</dbReference>
<dbReference type="GO" id="GO:0000978">
    <property type="term" value="F:RNA polymerase II cis-regulatory region sequence-specific DNA binding"/>
    <property type="evidence" value="ECO:0007669"/>
    <property type="project" value="TreeGrafter"/>
</dbReference>
<dbReference type="PANTHER" id="PTHR10071:SF281">
    <property type="entry name" value="BOX A-BINDING FACTOR-RELATED"/>
    <property type="match status" value="1"/>
</dbReference>
<dbReference type="Proteomes" id="UP000242180">
    <property type="component" value="Unassembled WGS sequence"/>
</dbReference>
<evidence type="ECO:0000256" key="7">
    <source>
        <dbReference type="SAM" id="MobiDB-lite"/>
    </source>
</evidence>
<dbReference type="Pfam" id="PF00320">
    <property type="entry name" value="GATA"/>
    <property type="match status" value="1"/>
</dbReference>
<evidence type="ECO:0000259" key="8">
    <source>
        <dbReference type="PROSITE" id="PS50114"/>
    </source>
</evidence>
<keyword evidence="4" id="KW-0862">Zinc</keyword>
<dbReference type="EMBL" id="MCGN01000004">
    <property type="protein sequence ID" value="ORY97315.1"/>
    <property type="molecule type" value="Genomic_DNA"/>
</dbReference>
<comment type="subcellular location">
    <subcellularLocation>
        <location evidence="1">Nucleus</location>
    </subcellularLocation>
</comment>
<dbReference type="GO" id="GO:0045944">
    <property type="term" value="P:positive regulation of transcription by RNA polymerase II"/>
    <property type="evidence" value="ECO:0007669"/>
    <property type="project" value="TreeGrafter"/>
</dbReference>
<dbReference type="CDD" id="cd00202">
    <property type="entry name" value="ZnF_GATA"/>
    <property type="match status" value="1"/>
</dbReference>
<dbReference type="GO" id="GO:0008270">
    <property type="term" value="F:zinc ion binding"/>
    <property type="evidence" value="ECO:0007669"/>
    <property type="project" value="UniProtKB-KW"/>
</dbReference>
<keyword evidence="10" id="KW-1185">Reference proteome</keyword>
<proteinExistence type="predicted"/>
<dbReference type="InterPro" id="IPR000679">
    <property type="entry name" value="Znf_GATA"/>
</dbReference>
<name>A0A1X2HEC5_SYNRA</name>
<reference evidence="9 10" key="1">
    <citation type="submission" date="2016-07" db="EMBL/GenBank/DDBJ databases">
        <title>Pervasive Adenine N6-methylation of Active Genes in Fungi.</title>
        <authorList>
            <consortium name="DOE Joint Genome Institute"/>
            <person name="Mondo S.J."/>
            <person name="Dannebaum R.O."/>
            <person name="Kuo R.C."/>
            <person name="Labutti K."/>
            <person name="Haridas S."/>
            <person name="Kuo A."/>
            <person name="Salamov A."/>
            <person name="Ahrendt S.R."/>
            <person name="Lipzen A."/>
            <person name="Sullivan W."/>
            <person name="Andreopoulos W.B."/>
            <person name="Clum A."/>
            <person name="Lindquist E."/>
            <person name="Daum C."/>
            <person name="Ramamoorthy G.K."/>
            <person name="Gryganskyi A."/>
            <person name="Culley D."/>
            <person name="Magnuson J.K."/>
            <person name="James T.Y."/>
            <person name="O'Malley M.A."/>
            <person name="Stajich J.E."/>
            <person name="Spatafora J.W."/>
            <person name="Visel A."/>
            <person name="Grigoriev I.V."/>
        </authorList>
    </citation>
    <scope>NUCLEOTIDE SEQUENCE [LARGE SCALE GENOMIC DNA]</scope>
    <source>
        <strain evidence="9 10">NRRL 2496</strain>
    </source>
</reference>
<accession>A0A1X2HEC5</accession>
<evidence type="ECO:0000256" key="4">
    <source>
        <dbReference type="ARBA" id="ARBA00022833"/>
    </source>
</evidence>
<feature type="region of interest" description="Disordered" evidence="7">
    <location>
        <begin position="1"/>
        <end position="55"/>
    </location>
</feature>
<feature type="domain" description="GATA-type" evidence="8">
    <location>
        <begin position="60"/>
        <end position="107"/>
    </location>
</feature>
<keyword evidence="5" id="KW-0539">Nucleus</keyword>
<gene>
    <name evidence="9" type="ORF">BCR43DRAFT_438465</name>
</gene>